<feature type="non-terminal residue" evidence="4">
    <location>
        <position position="1"/>
    </location>
</feature>
<feature type="compositionally biased region" description="Basic and acidic residues" evidence="2">
    <location>
        <begin position="923"/>
        <end position="943"/>
    </location>
</feature>
<feature type="region of interest" description="Disordered" evidence="2">
    <location>
        <begin position="890"/>
        <end position="951"/>
    </location>
</feature>
<sequence length="951" mass="103622">RPRSGPNRAAGLRGARARAPRPRQRRAAMAPYGAAQRPTVGRQLARAGWATMSGSSLPGLPSKGAAPKAAAPLQEEDGARLVDEVAGSWGKRFMHTIRRVGLHEGAYHYECLFSRPVNDAPVPGMVVSVRFALLQGGSRPRLFYSFEEGDLRLEWDLQLDDRGTWRAAKGQQALSLKHGVFENYLDSHVREKLATKERGIRLVTPFEETRLRPPKEAPLLQSGQGVQQSTPDVDPAACPAASDGGGSTKDSADALARGRRSSEASPKASKETAEVACAAPVTIMVKTPTGGDAPAVAPAEGEREEEGSVVAAMWNSLIQSGLTWDKVTQPDSLKELLANMFDAADEDGTGCLSHYEVARVLDATLPGFGLEQWDIYALMASARESEDGFIECQPFIEVAPDVMVGLRERRLAYKGRGMPGVEVTIEAVRHCFGEEILGTTDSLRKQFEECCQEDPSRGIWEEEEAAVGAPAKDPAAATAARKSSSDDLSLPPNLAENNPHHGSVLGAGGQTLVGMKRRHCRECLRQLPERLSPQEAQRIMEMLPEDEDGNVMFTSLDERLEHLRTEAISNGVVETDLRALRVHLVECFRPLLDEDNPSKMKVWDVKTALLSADQVCLSRIQLHVLLCLADPDPTTGDVDVAEFLGLCSVVIPHMCDAKVFMATAERLILEHEENRRRSENAELLALGAARVAAIGQDGEEKSQENEVDQETVERNLIQVLQFHDNTHRHTPALAPSDIFDVLYSNDTQVEGCQLSYFELNGLAAEMTPNADDEVPYVELIKRWVPIIFEVRKSPLFEAYLKEDAAGTLGIAVPNLQALEEIMPLLSAEMRESFASKKAVATGELLTNSADASAPSSRSVSRVASKAKADLGPPEPFEAVATASVTKLTSFRRAQGRQASKAGLKSTDMRSPRGKVVEPPPGRGYERRKQLLSFKREAGNRTDSLEQGGPEP</sequence>
<dbReference type="InterPro" id="IPR011992">
    <property type="entry name" value="EF-hand-dom_pair"/>
</dbReference>
<dbReference type="InterPro" id="IPR002048">
    <property type="entry name" value="EF_hand_dom"/>
</dbReference>
<evidence type="ECO:0000256" key="2">
    <source>
        <dbReference type="SAM" id="MobiDB-lite"/>
    </source>
</evidence>
<evidence type="ECO:0000313" key="4">
    <source>
        <dbReference type="EMBL" id="CAK0834211.1"/>
    </source>
</evidence>
<evidence type="ECO:0000259" key="3">
    <source>
        <dbReference type="PROSITE" id="PS50222"/>
    </source>
</evidence>
<feature type="region of interest" description="Disordered" evidence="2">
    <location>
        <begin position="55"/>
        <end position="74"/>
    </location>
</feature>
<gene>
    <name evidence="4" type="ORF">PCOR1329_LOCUS31690</name>
</gene>
<feature type="domain" description="EF-hand" evidence="3">
    <location>
        <begin position="332"/>
        <end position="367"/>
    </location>
</feature>
<dbReference type="PROSITE" id="PS50222">
    <property type="entry name" value="EF_HAND_2"/>
    <property type="match status" value="1"/>
</dbReference>
<dbReference type="EMBL" id="CAUYUJ010012559">
    <property type="protein sequence ID" value="CAK0834211.1"/>
    <property type="molecule type" value="Genomic_DNA"/>
</dbReference>
<proteinExistence type="predicted"/>
<comment type="caution">
    <text evidence="4">The sequence shown here is derived from an EMBL/GenBank/DDBJ whole genome shotgun (WGS) entry which is preliminary data.</text>
</comment>
<protein>
    <recommendedName>
        <fullName evidence="3">EF-hand domain-containing protein</fullName>
    </recommendedName>
</protein>
<feature type="compositionally biased region" description="Low complexity" evidence="2">
    <location>
        <begin position="55"/>
        <end position="73"/>
    </location>
</feature>
<feature type="compositionally biased region" description="Low complexity" evidence="2">
    <location>
        <begin position="1"/>
        <end position="14"/>
    </location>
</feature>
<dbReference type="SUPFAM" id="SSF47473">
    <property type="entry name" value="EF-hand"/>
    <property type="match status" value="2"/>
</dbReference>
<feature type="compositionally biased region" description="Low complexity" evidence="2">
    <location>
        <begin position="466"/>
        <end position="492"/>
    </location>
</feature>
<feature type="region of interest" description="Disordered" evidence="2">
    <location>
        <begin position="465"/>
        <end position="507"/>
    </location>
</feature>
<dbReference type="Gene3D" id="1.10.238.10">
    <property type="entry name" value="EF-hand"/>
    <property type="match status" value="1"/>
</dbReference>
<reference evidence="4" key="1">
    <citation type="submission" date="2023-10" db="EMBL/GenBank/DDBJ databases">
        <authorList>
            <person name="Chen Y."/>
            <person name="Shah S."/>
            <person name="Dougan E. K."/>
            <person name="Thang M."/>
            <person name="Chan C."/>
        </authorList>
    </citation>
    <scope>NUCLEOTIDE SEQUENCE [LARGE SCALE GENOMIC DNA]</scope>
</reference>
<feature type="compositionally biased region" description="Polar residues" evidence="2">
    <location>
        <begin position="221"/>
        <end position="231"/>
    </location>
</feature>
<feature type="region of interest" description="Disordered" evidence="2">
    <location>
        <begin position="205"/>
        <end position="271"/>
    </location>
</feature>
<organism evidence="4 5">
    <name type="scientific">Prorocentrum cordatum</name>
    <dbReference type="NCBI Taxonomy" id="2364126"/>
    <lineage>
        <taxon>Eukaryota</taxon>
        <taxon>Sar</taxon>
        <taxon>Alveolata</taxon>
        <taxon>Dinophyceae</taxon>
        <taxon>Prorocentrales</taxon>
        <taxon>Prorocentraceae</taxon>
        <taxon>Prorocentrum</taxon>
    </lineage>
</organism>
<keyword evidence="1" id="KW-0106">Calcium</keyword>
<feature type="region of interest" description="Disordered" evidence="2">
    <location>
        <begin position="1"/>
        <end position="37"/>
    </location>
</feature>
<dbReference type="Proteomes" id="UP001189429">
    <property type="component" value="Unassembled WGS sequence"/>
</dbReference>
<feature type="compositionally biased region" description="Basic residues" evidence="2">
    <location>
        <begin position="15"/>
        <end position="26"/>
    </location>
</feature>
<keyword evidence="5" id="KW-1185">Reference proteome</keyword>
<dbReference type="InterPro" id="IPR018247">
    <property type="entry name" value="EF_Hand_1_Ca_BS"/>
</dbReference>
<name>A0ABN9SQM3_9DINO</name>
<evidence type="ECO:0000256" key="1">
    <source>
        <dbReference type="ARBA" id="ARBA00022837"/>
    </source>
</evidence>
<evidence type="ECO:0000313" key="5">
    <source>
        <dbReference type="Proteomes" id="UP001189429"/>
    </source>
</evidence>
<dbReference type="PROSITE" id="PS00018">
    <property type="entry name" value="EF_HAND_1"/>
    <property type="match status" value="1"/>
</dbReference>
<accession>A0ABN9SQM3</accession>